<evidence type="ECO:0000256" key="2">
    <source>
        <dbReference type="ARBA" id="ARBA00023186"/>
    </source>
</evidence>
<dbReference type="InterPro" id="IPR002164">
    <property type="entry name" value="NAP_family"/>
</dbReference>
<accession>A0A3P6CKW4</accession>
<gene>
    <name evidence="4" type="ORF">BOLC4T24473H</name>
</gene>
<dbReference type="GO" id="GO:0006334">
    <property type="term" value="P:nucleosome assembly"/>
    <property type="evidence" value="ECO:0007669"/>
    <property type="project" value="InterPro"/>
</dbReference>
<keyword evidence="2" id="KW-0143">Chaperone</keyword>
<protein>
    <submittedName>
        <fullName evidence="4">Uncharacterized protein</fullName>
    </submittedName>
</protein>
<organism evidence="4">
    <name type="scientific">Brassica oleracea</name>
    <name type="common">Wild cabbage</name>
    <dbReference type="NCBI Taxonomy" id="3712"/>
    <lineage>
        <taxon>Eukaryota</taxon>
        <taxon>Viridiplantae</taxon>
        <taxon>Streptophyta</taxon>
        <taxon>Embryophyta</taxon>
        <taxon>Tracheophyta</taxon>
        <taxon>Spermatophyta</taxon>
        <taxon>Magnoliopsida</taxon>
        <taxon>eudicotyledons</taxon>
        <taxon>Gunneridae</taxon>
        <taxon>Pentapetalae</taxon>
        <taxon>rosids</taxon>
        <taxon>malvids</taxon>
        <taxon>Brassicales</taxon>
        <taxon>Brassicaceae</taxon>
        <taxon>Brassiceae</taxon>
        <taxon>Brassica</taxon>
    </lineage>
</organism>
<name>A0A3P6CKW4_BRAOL</name>
<dbReference type="PANTHER" id="PTHR11875">
    <property type="entry name" value="TESTIS-SPECIFIC Y-ENCODED PROTEIN"/>
    <property type="match status" value="1"/>
</dbReference>
<dbReference type="InterPro" id="IPR037231">
    <property type="entry name" value="NAP-like_sf"/>
</dbReference>
<dbReference type="GO" id="GO:0000724">
    <property type="term" value="P:double-strand break repair via homologous recombination"/>
    <property type="evidence" value="ECO:0007669"/>
    <property type="project" value="UniProtKB-ARBA"/>
</dbReference>
<dbReference type="Gene3D" id="3.30.1120.90">
    <property type="entry name" value="Nucleosome assembly protein"/>
    <property type="match status" value="1"/>
</dbReference>
<sequence>MDEGEDKTAQGYFRNTMPSSFCLGKINKIQHCFMCSISERGVLSFWLTALQNNDVTSHEVTMHDEEALRTEIDWYPAKCLTQKILKKKPKKDEDEDIDEDIELQNLMEQDYEIGFTIRDKIIPRCCSWFLGEAVEGHEFNMVFRLYGLRSLIPNARFHHYGW</sequence>
<dbReference type="Pfam" id="PF00956">
    <property type="entry name" value="NAP"/>
    <property type="match status" value="1"/>
</dbReference>
<dbReference type="AlphaFoldDB" id="A0A3P6CKW4"/>
<evidence type="ECO:0000256" key="3">
    <source>
        <dbReference type="RuleBase" id="RU003876"/>
    </source>
</evidence>
<dbReference type="GO" id="GO:0005634">
    <property type="term" value="C:nucleus"/>
    <property type="evidence" value="ECO:0007669"/>
    <property type="project" value="InterPro"/>
</dbReference>
<evidence type="ECO:0000313" key="4">
    <source>
        <dbReference type="EMBL" id="VDD09022.1"/>
    </source>
</evidence>
<dbReference type="EMBL" id="LR031873">
    <property type="protein sequence ID" value="VDD09022.1"/>
    <property type="molecule type" value="Genomic_DNA"/>
</dbReference>
<dbReference type="SUPFAM" id="SSF143113">
    <property type="entry name" value="NAP-like"/>
    <property type="match status" value="1"/>
</dbReference>
<dbReference type="GO" id="GO:0042393">
    <property type="term" value="F:histone binding"/>
    <property type="evidence" value="ECO:0007669"/>
    <property type="project" value="UniProtKB-ARBA"/>
</dbReference>
<reference evidence="4" key="1">
    <citation type="submission" date="2018-11" db="EMBL/GenBank/DDBJ databases">
        <authorList>
            <consortium name="Genoscope - CEA"/>
            <person name="William W."/>
        </authorList>
    </citation>
    <scope>NUCLEOTIDE SEQUENCE</scope>
</reference>
<comment type="similarity">
    <text evidence="1 3">Belongs to the nucleosome assembly protein (NAP) family.</text>
</comment>
<evidence type="ECO:0000256" key="1">
    <source>
        <dbReference type="ARBA" id="ARBA00009947"/>
    </source>
</evidence>
<proteinExistence type="inferred from homology"/>